<gene>
    <name evidence="2" type="ORF">MM415A03901_0007</name>
    <name evidence="3" type="ORF">MM415B04350_0009</name>
    <name evidence="1" type="ORF">TM448A05302_0003</name>
</gene>
<organism evidence="1">
    <name type="scientific">viral metagenome</name>
    <dbReference type="NCBI Taxonomy" id="1070528"/>
    <lineage>
        <taxon>unclassified sequences</taxon>
        <taxon>metagenomes</taxon>
        <taxon>organismal metagenomes</taxon>
    </lineage>
</organism>
<evidence type="ECO:0000313" key="1">
    <source>
        <dbReference type="EMBL" id="QJA54585.1"/>
    </source>
</evidence>
<proteinExistence type="predicted"/>
<name>A0A6H2A4X9_9ZZZZ</name>
<accession>A0A6H2A4X9</accession>
<evidence type="ECO:0000313" key="2">
    <source>
        <dbReference type="EMBL" id="QJA70191.1"/>
    </source>
</evidence>
<protein>
    <submittedName>
        <fullName evidence="1">Uncharacterized protein</fullName>
    </submittedName>
</protein>
<dbReference type="EMBL" id="MT143124">
    <property type="protein sequence ID" value="QJA93131.1"/>
    <property type="molecule type" value="Genomic_DNA"/>
</dbReference>
<sequence>METKLKKLITAHWKYIEQLLKTHKENDETIKKIKFHYKTAFKHGYKHANDDKHIGLHYD</sequence>
<dbReference type="EMBL" id="MT144520">
    <property type="protein sequence ID" value="QJA54585.1"/>
    <property type="molecule type" value="Genomic_DNA"/>
</dbReference>
<evidence type="ECO:0000313" key="3">
    <source>
        <dbReference type="EMBL" id="QJA93131.1"/>
    </source>
</evidence>
<reference evidence="1" key="1">
    <citation type="submission" date="2020-03" db="EMBL/GenBank/DDBJ databases">
        <title>The deep terrestrial virosphere.</title>
        <authorList>
            <person name="Holmfeldt K."/>
            <person name="Nilsson E."/>
            <person name="Simone D."/>
            <person name="Lopez-Fernandez M."/>
            <person name="Wu X."/>
            <person name="de Brujin I."/>
            <person name="Lundin D."/>
            <person name="Andersson A."/>
            <person name="Bertilsson S."/>
            <person name="Dopson M."/>
        </authorList>
    </citation>
    <scope>NUCLEOTIDE SEQUENCE</scope>
    <source>
        <strain evidence="2">MM415A03901</strain>
        <strain evidence="3">MM415B04350</strain>
        <strain evidence="1">TM448A05302</strain>
    </source>
</reference>
<dbReference type="EMBL" id="MT141771">
    <property type="protein sequence ID" value="QJA70191.1"/>
    <property type="molecule type" value="Genomic_DNA"/>
</dbReference>
<dbReference type="AlphaFoldDB" id="A0A6H2A4X9"/>